<protein>
    <recommendedName>
        <fullName evidence="1">Sugar fermentation stimulation protein homolog</fullName>
    </recommendedName>
</protein>
<dbReference type="InterPro" id="IPR040452">
    <property type="entry name" value="SfsA_C"/>
</dbReference>
<name>A0A0N8VKY0_9ARCH</name>
<comment type="caution">
    <text evidence="4">The sequence shown here is derived from an EMBL/GenBank/DDBJ whole genome shotgun (WGS) entry which is preliminary data.</text>
</comment>
<comment type="similarity">
    <text evidence="1">Belongs to the SfsA family.</text>
</comment>
<dbReference type="GO" id="GO:0003677">
    <property type="term" value="F:DNA binding"/>
    <property type="evidence" value="ECO:0007669"/>
    <property type="project" value="InterPro"/>
</dbReference>
<dbReference type="Gene3D" id="3.40.1350.60">
    <property type="match status" value="1"/>
</dbReference>
<dbReference type="NCBIfam" id="TIGR00230">
    <property type="entry name" value="sfsA"/>
    <property type="match status" value="1"/>
</dbReference>
<dbReference type="EMBL" id="LKBH01000195">
    <property type="protein sequence ID" value="KQB34980.1"/>
    <property type="molecule type" value="Genomic_DNA"/>
</dbReference>
<sequence>MDGTGPFIGIHENTVIMSFEKIYKAIFVKRINRFLMELNMNNTNILAHLHDPGRLEELLYPGNEIFIREAHGKKTDYSVTFIKNGDVYTFNDSRFHNKIASNFIRPGYISEVVVGNRRIDFKYNNAYIEVKSCTLVNYGVAMFPDAVSERASHHLDLLINLINKGYDAYVLFLIFNSNAKSFAPNFDRDIKFSNKFIDALKSGVKMRFLVFDTDLKNIYYKKEIYLDNSFINRFIK</sequence>
<evidence type="ECO:0000259" key="2">
    <source>
        <dbReference type="Pfam" id="PF03749"/>
    </source>
</evidence>
<proteinExistence type="inferred from homology"/>
<feature type="domain" description="SfsA N-terminal OB" evidence="3">
    <location>
        <begin position="28"/>
        <end position="87"/>
    </location>
</feature>
<dbReference type="Proteomes" id="UP000050301">
    <property type="component" value="Unassembled WGS sequence"/>
</dbReference>
<dbReference type="InterPro" id="IPR005224">
    <property type="entry name" value="SfsA"/>
</dbReference>
<dbReference type="Pfam" id="PF17746">
    <property type="entry name" value="SfsA_N"/>
    <property type="match status" value="1"/>
</dbReference>
<organism evidence="4 5">
    <name type="scientific">Acidiplasma cupricumulans</name>
    <dbReference type="NCBI Taxonomy" id="312540"/>
    <lineage>
        <taxon>Archaea</taxon>
        <taxon>Methanobacteriati</taxon>
        <taxon>Thermoplasmatota</taxon>
        <taxon>Thermoplasmata</taxon>
        <taxon>Thermoplasmatales</taxon>
        <taxon>Ferroplasmaceae</taxon>
        <taxon>Acidiplasma</taxon>
    </lineage>
</organism>
<accession>A0A0N8VKY0</accession>
<dbReference type="Gene3D" id="2.40.50.580">
    <property type="match status" value="1"/>
</dbReference>
<dbReference type="InParanoid" id="A0A0N8VKY0"/>
<evidence type="ECO:0000259" key="3">
    <source>
        <dbReference type="Pfam" id="PF17746"/>
    </source>
</evidence>
<gene>
    <name evidence="1" type="primary">sfsA</name>
    <name evidence="4" type="ORF">AOG55_08350</name>
</gene>
<dbReference type="RefSeq" id="WP_055041025.1">
    <property type="nucleotide sequence ID" value="NZ_LKBH01000195.1"/>
</dbReference>
<dbReference type="InterPro" id="IPR041465">
    <property type="entry name" value="SfsA_N"/>
</dbReference>
<evidence type="ECO:0000313" key="5">
    <source>
        <dbReference type="Proteomes" id="UP000050301"/>
    </source>
</evidence>
<dbReference type="AlphaFoldDB" id="A0A0N8VKY0"/>
<reference evidence="4 5" key="1">
    <citation type="submission" date="2015-09" db="EMBL/GenBank/DDBJ databases">
        <title>Heavy metals and arsenic resistance mechanisms in polyextremophilic archaea of the family Ferroplasmaceae.</title>
        <authorList>
            <person name="Bulaev A.G."/>
            <person name="Kanygina A.V."/>
        </authorList>
    </citation>
    <scope>NUCLEOTIDE SEQUENCE [LARGE SCALE GENOMIC DNA]</scope>
    <source>
        <strain evidence="4 5">BH2</strain>
    </source>
</reference>
<dbReference type="Pfam" id="PF03749">
    <property type="entry name" value="SfsA"/>
    <property type="match status" value="1"/>
</dbReference>
<evidence type="ECO:0000313" key="4">
    <source>
        <dbReference type="EMBL" id="KQB34980.1"/>
    </source>
</evidence>
<dbReference type="CDD" id="cd22357">
    <property type="entry name" value="SfsA-like"/>
    <property type="match status" value="1"/>
</dbReference>
<evidence type="ECO:0000256" key="1">
    <source>
        <dbReference type="HAMAP-Rule" id="MF_00095"/>
    </source>
</evidence>
<keyword evidence="5" id="KW-1185">Reference proteome</keyword>
<feature type="domain" description="Sugar fermentation stimulation protein C-terminal" evidence="2">
    <location>
        <begin position="110"/>
        <end position="215"/>
    </location>
</feature>
<dbReference type="PANTHER" id="PTHR30545:SF2">
    <property type="entry name" value="SUGAR FERMENTATION STIMULATION PROTEIN A"/>
    <property type="match status" value="1"/>
</dbReference>
<dbReference type="HAMAP" id="MF_00095">
    <property type="entry name" value="SfsA"/>
    <property type="match status" value="1"/>
</dbReference>
<dbReference type="PANTHER" id="PTHR30545">
    <property type="entry name" value="SUGAR FERMENTATION STIMULATION PROTEIN A"/>
    <property type="match status" value="1"/>
</dbReference>